<feature type="domain" description="SCP" evidence="3">
    <location>
        <begin position="38"/>
        <end position="184"/>
    </location>
</feature>
<organism evidence="4 5">
    <name type="scientific">Ancylostoma ceylanicum</name>
    <dbReference type="NCBI Taxonomy" id="53326"/>
    <lineage>
        <taxon>Eukaryota</taxon>
        <taxon>Metazoa</taxon>
        <taxon>Ecdysozoa</taxon>
        <taxon>Nematoda</taxon>
        <taxon>Chromadorea</taxon>
        <taxon>Rhabditida</taxon>
        <taxon>Rhabditina</taxon>
        <taxon>Rhabditomorpha</taxon>
        <taxon>Strongyloidea</taxon>
        <taxon>Ancylostomatidae</taxon>
        <taxon>Ancylostomatinae</taxon>
        <taxon>Ancylostoma</taxon>
    </lineage>
</organism>
<dbReference type="STRING" id="53326.A0A016US13"/>
<proteinExistence type="predicted"/>
<name>A0A016US13_9BILA</name>
<feature type="compositionally biased region" description="Polar residues" evidence="1">
    <location>
        <begin position="95"/>
        <end position="113"/>
    </location>
</feature>
<dbReference type="Pfam" id="PF00188">
    <property type="entry name" value="CAP"/>
    <property type="match status" value="1"/>
</dbReference>
<dbReference type="OrthoDB" id="5885295at2759"/>
<feature type="region of interest" description="Disordered" evidence="1">
    <location>
        <begin position="94"/>
        <end position="113"/>
    </location>
</feature>
<evidence type="ECO:0000313" key="4">
    <source>
        <dbReference type="EMBL" id="EYC17582.1"/>
    </source>
</evidence>
<dbReference type="Gene3D" id="3.40.33.10">
    <property type="entry name" value="CAP"/>
    <property type="match status" value="1"/>
</dbReference>
<sequence length="245" mass="27102">MLRFYLLILVALPLSTSLHQGRKKPPPDCAKSEQFPKGRADAFVNELNQRRRLMVEGLQKNGNTGKNLPTGENVAEVEWSCDLEKKAIDALNPCPTESPSAPNGTTGFFDNQDNGKNVDPMDLWLSEINNTSIVLHKHPEAPVRCNGTNRNYCNLVRYDVSRIGCAEKQCNGKTSTFCLVNMPPLENDDVLYYWGKGACPRGSCRPPTEGCNPGTGLCFKPLPTTTTKKSVECHFSFLFSSCVEV</sequence>
<keyword evidence="5" id="KW-1185">Reference proteome</keyword>
<dbReference type="EMBL" id="JARK01001366">
    <property type="protein sequence ID" value="EYC17582.1"/>
    <property type="molecule type" value="Genomic_DNA"/>
</dbReference>
<dbReference type="InterPro" id="IPR014044">
    <property type="entry name" value="CAP_dom"/>
</dbReference>
<dbReference type="AlphaFoldDB" id="A0A016US13"/>
<accession>A0A016US13</accession>
<feature type="signal peptide" evidence="2">
    <location>
        <begin position="1"/>
        <end position="17"/>
    </location>
</feature>
<feature type="chain" id="PRO_5001492679" description="SCP domain-containing protein" evidence="2">
    <location>
        <begin position="18"/>
        <end position="245"/>
    </location>
</feature>
<evidence type="ECO:0000256" key="1">
    <source>
        <dbReference type="SAM" id="MobiDB-lite"/>
    </source>
</evidence>
<reference evidence="5" key="1">
    <citation type="journal article" date="2015" name="Nat. Genet.">
        <title>The genome and transcriptome of the zoonotic hookworm Ancylostoma ceylanicum identify infection-specific gene families.</title>
        <authorList>
            <person name="Schwarz E.M."/>
            <person name="Hu Y."/>
            <person name="Antoshechkin I."/>
            <person name="Miller M.M."/>
            <person name="Sternberg P.W."/>
            <person name="Aroian R.V."/>
        </authorList>
    </citation>
    <scope>NUCLEOTIDE SEQUENCE</scope>
    <source>
        <strain evidence="5">HY135</strain>
    </source>
</reference>
<dbReference type="CDD" id="cd05380">
    <property type="entry name" value="CAP_euk"/>
    <property type="match status" value="1"/>
</dbReference>
<gene>
    <name evidence="4" type="primary">Acey_s0030.g2150</name>
    <name evidence="4" type="synonym">ASP-s0030.g2150</name>
    <name evidence="4" type="ORF">Y032_0030g2150</name>
</gene>
<dbReference type="InterPro" id="IPR035940">
    <property type="entry name" value="CAP_sf"/>
</dbReference>
<evidence type="ECO:0000256" key="2">
    <source>
        <dbReference type="SAM" id="SignalP"/>
    </source>
</evidence>
<evidence type="ECO:0000259" key="3">
    <source>
        <dbReference type="SMART" id="SM00198"/>
    </source>
</evidence>
<keyword evidence="2" id="KW-0732">Signal</keyword>
<dbReference type="Proteomes" id="UP000024635">
    <property type="component" value="Unassembled WGS sequence"/>
</dbReference>
<protein>
    <recommendedName>
        <fullName evidence="3">SCP domain-containing protein</fullName>
    </recommendedName>
</protein>
<evidence type="ECO:0000313" key="5">
    <source>
        <dbReference type="Proteomes" id="UP000024635"/>
    </source>
</evidence>
<comment type="caution">
    <text evidence="4">The sequence shown here is derived from an EMBL/GenBank/DDBJ whole genome shotgun (WGS) entry which is preliminary data.</text>
</comment>
<dbReference type="SMART" id="SM00198">
    <property type="entry name" value="SCP"/>
    <property type="match status" value="1"/>
</dbReference>
<dbReference type="SUPFAM" id="SSF55797">
    <property type="entry name" value="PR-1-like"/>
    <property type="match status" value="1"/>
</dbReference>